<dbReference type="PANTHER" id="PTHR12952">
    <property type="entry name" value="SYS1"/>
    <property type="match status" value="1"/>
</dbReference>
<protein>
    <submittedName>
        <fullName evidence="11">Protein SYS1</fullName>
    </submittedName>
</protein>
<dbReference type="GO" id="GO:0006895">
    <property type="term" value="P:Golgi to endosome transport"/>
    <property type="evidence" value="ECO:0007669"/>
    <property type="project" value="TreeGrafter"/>
</dbReference>
<evidence type="ECO:0000256" key="10">
    <source>
        <dbReference type="SAM" id="Phobius"/>
    </source>
</evidence>
<reference evidence="11" key="1">
    <citation type="submission" date="2020-03" db="EMBL/GenBank/DDBJ databases">
        <title>Site-based positive gene gene selection in Geosmithia morbida across the United States reveals a broad range of putative effectors and factors for local host and environmental adapation.</title>
        <authorList>
            <person name="Onufrak A."/>
            <person name="Murdoch R.W."/>
            <person name="Gazis R."/>
            <person name="Huff M."/>
            <person name="Staton M."/>
            <person name="Klingeman W."/>
            <person name="Hadziabdic D."/>
        </authorList>
    </citation>
    <scope>NUCLEOTIDE SEQUENCE</scope>
    <source>
        <strain evidence="11">1262</strain>
    </source>
</reference>
<comment type="similarity">
    <text evidence="2">Belongs to the SYS1 family.</text>
</comment>
<dbReference type="GO" id="GO:0034067">
    <property type="term" value="P:protein localization to Golgi apparatus"/>
    <property type="evidence" value="ECO:0007669"/>
    <property type="project" value="TreeGrafter"/>
</dbReference>
<evidence type="ECO:0000313" key="11">
    <source>
        <dbReference type="EMBL" id="KAF4126120.1"/>
    </source>
</evidence>
<dbReference type="GO" id="GO:0005829">
    <property type="term" value="C:cytosol"/>
    <property type="evidence" value="ECO:0007669"/>
    <property type="project" value="GOC"/>
</dbReference>
<evidence type="ECO:0000256" key="1">
    <source>
        <dbReference type="ARBA" id="ARBA00004653"/>
    </source>
</evidence>
<dbReference type="Pfam" id="PF09801">
    <property type="entry name" value="SYS1"/>
    <property type="match status" value="1"/>
</dbReference>
<evidence type="ECO:0000256" key="5">
    <source>
        <dbReference type="ARBA" id="ARBA00022927"/>
    </source>
</evidence>
<feature type="transmembrane region" description="Helical" evidence="10">
    <location>
        <begin position="30"/>
        <end position="51"/>
    </location>
</feature>
<evidence type="ECO:0000256" key="2">
    <source>
        <dbReference type="ARBA" id="ARBA00008160"/>
    </source>
</evidence>
<organism evidence="11 12">
    <name type="scientific">Geosmithia morbida</name>
    <dbReference type="NCBI Taxonomy" id="1094350"/>
    <lineage>
        <taxon>Eukaryota</taxon>
        <taxon>Fungi</taxon>
        <taxon>Dikarya</taxon>
        <taxon>Ascomycota</taxon>
        <taxon>Pezizomycotina</taxon>
        <taxon>Sordariomycetes</taxon>
        <taxon>Hypocreomycetidae</taxon>
        <taxon>Hypocreales</taxon>
        <taxon>Bionectriaceae</taxon>
        <taxon>Geosmithia</taxon>
    </lineage>
</organism>
<keyword evidence="4 10" id="KW-0812">Transmembrane</keyword>
<evidence type="ECO:0000256" key="9">
    <source>
        <dbReference type="SAM" id="MobiDB-lite"/>
    </source>
</evidence>
<evidence type="ECO:0000256" key="8">
    <source>
        <dbReference type="ARBA" id="ARBA00023136"/>
    </source>
</evidence>
<name>A0A9P4Z067_9HYPO</name>
<keyword evidence="12" id="KW-1185">Reference proteome</keyword>
<comment type="subcellular location">
    <subcellularLocation>
        <location evidence="1">Golgi apparatus membrane</location>
        <topology evidence="1">Multi-pass membrane protein</topology>
    </subcellularLocation>
</comment>
<evidence type="ECO:0000313" key="12">
    <source>
        <dbReference type="Proteomes" id="UP000749293"/>
    </source>
</evidence>
<dbReference type="InterPro" id="IPR019185">
    <property type="entry name" value="Integral_membrane_SYS1-rel"/>
</dbReference>
<evidence type="ECO:0000256" key="3">
    <source>
        <dbReference type="ARBA" id="ARBA00022448"/>
    </source>
</evidence>
<gene>
    <name evidence="11" type="ORF">GMORB2_1366</name>
</gene>
<keyword evidence="3" id="KW-0813">Transport</keyword>
<dbReference type="GO" id="GO:0005802">
    <property type="term" value="C:trans-Golgi network"/>
    <property type="evidence" value="ECO:0007669"/>
    <property type="project" value="TreeGrafter"/>
</dbReference>
<dbReference type="AlphaFoldDB" id="A0A9P4Z067"/>
<feature type="transmembrane region" description="Helical" evidence="10">
    <location>
        <begin position="71"/>
        <end position="93"/>
    </location>
</feature>
<accession>A0A9P4Z067</accession>
<keyword evidence="5" id="KW-0653">Protein transport</keyword>
<sequence length="238" mass="25909">MARRRRPPRAGALSELQPVEIACQIATLQALYYVAAVVLFVLTTLLAGASFDLGIVLGWDRVRGDTTQGWVMSFVWILDGGICMPIAIVLLIARSKLVPDFALTIHFLHLLITTAYTRSLPRHSLWWLTMAGSSALCVVLGMWACRYRELQPVFFAGGRILGHNNNASSSNNNNNNNNNSGSNNDNNDNGSVTAPSRNAPVGAAGDGHRRLVDEEMGLGGYEEYEMDGIKSGALRGYK</sequence>
<keyword evidence="7" id="KW-0333">Golgi apparatus</keyword>
<feature type="compositionally biased region" description="Low complexity" evidence="9">
    <location>
        <begin position="166"/>
        <end position="191"/>
    </location>
</feature>
<keyword evidence="6 10" id="KW-1133">Transmembrane helix</keyword>
<evidence type="ECO:0000256" key="7">
    <source>
        <dbReference type="ARBA" id="ARBA00023034"/>
    </source>
</evidence>
<dbReference type="GO" id="GO:0000139">
    <property type="term" value="C:Golgi membrane"/>
    <property type="evidence" value="ECO:0007669"/>
    <property type="project" value="UniProtKB-SubCell"/>
</dbReference>
<feature type="region of interest" description="Disordered" evidence="9">
    <location>
        <begin position="166"/>
        <end position="209"/>
    </location>
</feature>
<dbReference type="GeneID" id="55967596"/>
<feature type="transmembrane region" description="Helical" evidence="10">
    <location>
        <begin position="125"/>
        <end position="145"/>
    </location>
</feature>
<comment type="caution">
    <text evidence="11">The sequence shown here is derived from an EMBL/GenBank/DDBJ whole genome shotgun (WGS) entry which is preliminary data.</text>
</comment>
<evidence type="ECO:0000256" key="4">
    <source>
        <dbReference type="ARBA" id="ARBA00022692"/>
    </source>
</evidence>
<keyword evidence="8 10" id="KW-0472">Membrane</keyword>
<evidence type="ECO:0000256" key="6">
    <source>
        <dbReference type="ARBA" id="ARBA00022989"/>
    </source>
</evidence>
<dbReference type="GO" id="GO:0043001">
    <property type="term" value="P:Golgi to plasma membrane protein transport"/>
    <property type="evidence" value="ECO:0007669"/>
    <property type="project" value="TreeGrafter"/>
</dbReference>
<dbReference type="OrthoDB" id="542931at2759"/>
<dbReference type="Proteomes" id="UP000749293">
    <property type="component" value="Unassembled WGS sequence"/>
</dbReference>
<dbReference type="RefSeq" id="XP_035324772.1">
    <property type="nucleotide sequence ID" value="XM_035463348.1"/>
</dbReference>
<proteinExistence type="inferred from homology"/>
<dbReference type="PANTHER" id="PTHR12952:SF0">
    <property type="entry name" value="PROTEIN SYS1 HOMOLOG"/>
    <property type="match status" value="1"/>
</dbReference>
<dbReference type="EMBL" id="JAANYQ010000002">
    <property type="protein sequence ID" value="KAF4126120.1"/>
    <property type="molecule type" value="Genomic_DNA"/>
</dbReference>